<evidence type="ECO:0000259" key="11">
    <source>
        <dbReference type="Pfam" id="PF07685"/>
    </source>
</evidence>
<dbReference type="InterPro" id="IPR029062">
    <property type="entry name" value="Class_I_gatase-like"/>
</dbReference>
<keyword evidence="5 9" id="KW-0547">Nucleotide-binding</keyword>
<dbReference type="Pfam" id="PF07685">
    <property type="entry name" value="GATase_3"/>
    <property type="match status" value="1"/>
</dbReference>
<gene>
    <name evidence="9" type="primary">cobB</name>
    <name evidence="12" type="ORF">V6575_19515</name>
</gene>
<feature type="active site" description="Nucleophile" evidence="9">
    <location>
        <position position="330"/>
    </location>
</feature>
<dbReference type="InterPro" id="IPR004484">
    <property type="entry name" value="CbiA/CobB_synth"/>
</dbReference>
<evidence type="ECO:0000256" key="1">
    <source>
        <dbReference type="ARBA" id="ARBA00001946"/>
    </source>
</evidence>
<organism evidence="12 13">
    <name type="scientific">Roseibium algae</name>
    <dbReference type="NCBI Taxonomy" id="3123038"/>
    <lineage>
        <taxon>Bacteria</taxon>
        <taxon>Pseudomonadati</taxon>
        <taxon>Pseudomonadota</taxon>
        <taxon>Alphaproteobacteria</taxon>
        <taxon>Hyphomicrobiales</taxon>
        <taxon>Stappiaceae</taxon>
        <taxon>Roseibium</taxon>
    </lineage>
</organism>
<feature type="domain" description="CobB/CobQ-like glutamine amidotransferase" evidence="11">
    <location>
        <begin position="248"/>
        <end position="432"/>
    </location>
</feature>
<dbReference type="NCBIfam" id="NF002204">
    <property type="entry name" value="PRK01077.1"/>
    <property type="match status" value="1"/>
</dbReference>
<comment type="similarity">
    <text evidence="2">Belongs to the CobB/CobQ family. CobQ subfamily.</text>
</comment>
<comment type="pathway">
    <text evidence="9">Cofactor biosynthesis; adenosylcobalamin biosynthesis; cob(II)yrinate a,c-diamide from precorrin-2 (aerobic route): step 9/10.</text>
</comment>
<evidence type="ECO:0000256" key="7">
    <source>
        <dbReference type="ARBA" id="ARBA00022842"/>
    </source>
</evidence>
<dbReference type="EMBL" id="JBAKIA010000016">
    <property type="protein sequence ID" value="MEJ8476286.1"/>
    <property type="molecule type" value="Genomic_DNA"/>
</dbReference>
<evidence type="ECO:0000256" key="4">
    <source>
        <dbReference type="ARBA" id="ARBA00022598"/>
    </source>
</evidence>
<dbReference type="NCBIfam" id="TIGR00379">
    <property type="entry name" value="cobB"/>
    <property type="match status" value="1"/>
</dbReference>
<dbReference type="InterPro" id="IPR002586">
    <property type="entry name" value="CobQ/CobB/MinD/ParA_Nub-bd_dom"/>
</dbReference>
<keyword evidence="4 9" id="KW-0436">Ligase</keyword>
<evidence type="ECO:0000313" key="12">
    <source>
        <dbReference type="EMBL" id="MEJ8476286.1"/>
    </source>
</evidence>
<evidence type="ECO:0000259" key="10">
    <source>
        <dbReference type="Pfam" id="PF01656"/>
    </source>
</evidence>
<reference evidence="12 13" key="1">
    <citation type="submission" date="2024-02" db="EMBL/GenBank/DDBJ databases">
        <title>Roseibium algae sp. nov., isolated from marine alga (Grateloupia sp.), showing potential in myo-inositol conversion.</title>
        <authorList>
            <person name="Wang Y."/>
        </authorList>
    </citation>
    <scope>NUCLEOTIDE SEQUENCE [LARGE SCALE GENOMIC DNA]</scope>
    <source>
        <strain evidence="12 13">H3510</strain>
    </source>
</reference>
<comment type="similarity">
    <text evidence="9">Belongs to the CobB/CbiA family.</text>
</comment>
<keyword evidence="7 9" id="KW-0460">Magnesium</keyword>
<dbReference type="RefSeq" id="WP_340276725.1">
    <property type="nucleotide sequence ID" value="NZ_JBAKIA010000016.1"/>
</dbReference>
<dbReference type="InterPro" id="IPR027417">
    <property type="entry name" value="P-loop_NTPase"/>
</dbReference>
<keyword evidence="8 9" id="KW-0315">Glutamine amidotransferase</keyword>
<dbReference type="Proteomes" id="UP001385499">
    <property type="component" value="Unassembled WGS sequence"/>
</dbReference>
<dbReference type="SUPFAM" id="SSF52540">
    <property type="entry name" value="P-loop containing nucleoside triphosphate hydrolases"/>
    <property type="match status" value="1"/>
</dbReference>
<dbReference type="PANTHER" id="PTHR43873">
    <property type="entry name" value="COBYRINATE A,C-DIAMIDE SYNTHASE"/>
    <property type="match status" value="1"/>
</dbReference>
<keyword evidence="6 9" id="KW-0067">ATP-binding</keyword>
<accession>A0ABU8TQ32</accession>
<comment type="domain">
    <text evidence="9">Comprises of two domains. The C-terminal domain contains the binding site for glutamine and catalyzes the hydrolysis of this substrate to glutamate and ammonia. The N-terminal domain is anticipated to bind ATP and hydrogenobyrinate and catalyzes the ultimate synthesis of the diamide product. The ammonia produced via the glutaminase domain is probably translocated to the adjacent domain via a molecular tunnel, where it reacts with an activated intermediate.</text>
</comment>
<evidence type="ECO:0000256" key="5">
    <source>
        <dbReference type="ARBA" id="ARBA00022741"/>
    </source>
</evidence>
<sequence>MTGGAAKGFLIAAPQSGAGKTTVSLALLRALRNAGKKVVSAKSGPDYIDPKFHEAASGRSCINLDAWAMSLDHIHGLAGTHAKADEYLVVEGAMGLFDGAANGKGSGADLAACLGLPVILVVDCAKQAQSVAALVSGFASFRFDVRIAGVILNRVGSDRHERMLRAALEPLCLPVLGALPRLGELLLPERHLGLVQAEEHRGLEAFLEAAAKIFAEKIDLELLSSLAMPLVASPSPCPSVLPPLGQRMAIARDVAFAFAYPHLLDGWQASGAELSFFSPIADESPAFDADAIYLPGGYPELHAGKLANASGFKTGMNTAASNDTLIYGECGGYMTLGEVLRDGDGTSHEMLGLLPLETSFATRKRHLGYRVLEPHGRLPWSVPLSAHEFHYASICSEGPGEALFAAKDAEGNILPDMGLRNGTVLGSFAHVIDSA</sequence>
<keyword evidence="3 9" id="KW-0169">Cobalamin biosynthesis</keyword>
<comment type="miscellaneous">
    <text evidence="9">The a and c carboxylates of hydrogenobyrinate are activated for nucleophilic attack via formation of a phosphorylated intermediate by ATP. CobB catalyzes first the amidation of the c-carboxylate, and then that of the a-carboxylate.</text>
</comment>
<dbReference type="InterPro" id="IPR011698">
    <property type="entry name" value="GATase_3"/>
</dbReference>
<dbReference type="PROSITE" id="PS51274">
    <property type="entry name" value="GATASE_COBBQ"/>
    <property type="match status" value="1"/>
</dbReference>
<dbReference type="Gene3D" id="3.40.50.880">
    <property type="match status" value="1"/>
</dbReference>
<comment type="function">
    <text evidence="9">Catalyzes the ATP-dependent amidation of the two carboxylate groups at positions a and c of hydrogenobyrinate, using either L-glutamine or ammonia as the nitrogen source.</text>
</comment>
<name>A0ABU8TQ32_9HYPH</name>
<keyword evidence="13" id="KW-1185">Reference proteome</keyword>
<dbReference type="Pfam" id="PF01656">
    <property type="entry name" value="CbiA"/>
    <property type="match status" value="1"/>
</dbReference>
<dbReference type="SUPFAM" id="SSF52317">
    <property type="entry name" value="Class I glutamine amidotransferase-like"/>
    <property type="match status" value="1"/>
</dbReference>
<dbReference type="EC" id="6.3.5.9" evidence="9"/>
<feature type="site" description="Increases nucleophilicity of active site Cys" evidence="9">
    <location>
        <position position="430"/>
    </location>
</feature>
<dbReference type="CDD" id="cd05388">
    <property type="entry name" value="CobB_N"/>
    <property type="match status" value="1"/>
</dbReference>
<comment type="cofactor">
    <cofactor evidence="1 9">
        <name>Mg(2+)</name>
        <dbReference type="ChEBI" id="CHEBI:18420"/>
    </cofactor>
</comment>
<comment type="catalytic activity">
    <reaction evidence="9">
        <text>hydrogenobyrinate + 2 L-glutamine + 2 ATP + 2 H2O = hydrogenobyrinate a,c-diamide + 2 L-glutamate + 2 ADP + 2 phosphate + 2 H(+)</text>
        <dbReference type="Rhea" id="RHEA:12544"/>
        <dbReference type="ChEBI" id="CHEBI:15377"/>
        <dbReference type="ChEBI" id="CHEBI:15378"/>
        <dbReference type="ChEBI" id="CHEBI:29985"/>
        <dbReference type="ChEBI" id="CHEBI:30616"/>
        <dbReference type="ChEBI" id="CHEBI:43474"/>
        <dbReference type="ChEBI" id="CHEBI:58359"/>
        <dbReference type="ChEBI" id="CHEBI:77873"/>
        <dbReference type="ChEBI" id="CHEBI:77874"/>
        <dbReference type="ChEBI" id="CHEBI:456216"/>
        <dbReference type="EC" id="6.3.5.9"/>
    </reaction>
</comment>
<evidence type="ECO:0000256" key="6">
    <source>
        <dbReference type="ARBA" id="ARBA00022840"/>
    </source>
</evidence>
<dbReference type="Gene3D" id="3.40.50.300">
    <property type="entry name" value="P-loop containing nucleotide triphosphate hydrolases"/>
    <property type="match status" value="2"/>
</dbReference>
<comment type="caution">
    <text evidence="12">The sequence shown here is derived from an EMBL/GenBank/DDBJ whole genome shotgun (WGS) entry which is preliminary data.</text>
</comment>
<dbReference type="PANTHER" id="PTHR43873:SF1">
    <property type="entry name" value="COBYRINATE A,C-DIAMIDE SYNTHASE"/>
    <property type="match status" value="1"/>
</dbReference>
<evidence type="ECO:0000256" key="3">
    <source>
        <dbReference type="ARBA" id="ARBA00022573"/>
    </source>
</evidence>
<feature type="domain" description="CobQ/CobB/MinD/ParA nucleotide binding" evidence="10">
    <location>
        <begin position="10"/>
        <end position="191"/>
    </location>
</feature>
<evidence type="ECO:0000256" key="9">
    <source>
        <dbReference type="HAMAP-Rule" id="MF_00027"/>
    </source>
</evidence>
<protein>
    <recommendedName>
        <fullName evidence="9">Hydrogenobyrinate a,c-diamide synthase</fullName>
        <ecNumber evidence="9">6.3.5.9</ecNumber>
    </recommendedName>
    <alternativeName>
        <fullName evidence="9">Hydrogenobyrinic acid a,c-diamide synthase</fullName>
    </alternativeName>
</protein>
<dbReference type="HAMAP" id="MF_00027">
    <property type="entry name" value="CobB_CbiA"/>
    <property type="match status" value="1"/>
</dbReference>
<evidence type="ECO:0000313" key="13">
    <source>
        <dbReference type="Proteomes" id="UP001385499"/>
    </source>
</evidence>
<evidence type="ECO:0000256" key="8">
    <source>
        <dbReference type="ARBA" id="ARBA00022962"/>
    </source>
</evidence>
<evidence type="ECO:0000256" key="2">
    <source>
        <dbReference type="ARBA" id="ARBA00006205"/>
    </source>
</evidence>
<proteinExistence type="inferred from homology"/>